<comment type="caution">
    <text evidence="1">The sequence shown here is derived from an EMBL/GenBank/DDBJ whole genome shotgun (WGS) entry which is preliminary data.</text>
</comment>
<accession>A0AAV9PEM7</accession>
<reference evidence="1 2" key="1">
    <citation type="submission" date="2023-08" db="EMBL/GenBank/DDBJ databases">
        <title>Black Yeasts Isolated from many extreme environments.</title>
        <authorList>
            <person name="Coleine C."/>
            <person name="Stajich J.E."/>
            <person name="Selbmann L."/>
        </authorList>
    </citation>
    <scope>NUCLEOTIDE SEQUENCE [LARGE SCALE GENOMIC DNA]</scope>
    <source>
        <strain evidence="1 2">CCFEE 5935</strain>
    </source>
</reference>
<dbReference type="AlphaFoldDB" id="A0AAV9PEM7"/>
<dbReference type="Proteomes" id="UP001337655">
    <property type="component" value="Unassembled WGS sequence"/>
</dbReference>
<keyword evidence="2" id="KW-1185">Reference proteome</keyword>
<proteinExistence type="predicted"/>
<evidence type="ECO:0000313" key="1">
    <source>
        <dbReference type="EMBL" id="KAK5170602.1"/>
    </source>
</evidence>
<dbReference type="EMBL" id="JAVRRT010000007">
    <property type="protein sequence ID" value="KAK5170602.1"/>
    <property type="molecule type" value="Genomic_DNA"/>
</dbReference>
<sequence>MSRDYTDGWTYVTHGKGFRHPAFPPPGPTTDRTMTVQALQASYTKYLNIWRASSCRKELLQILEKKAPDEGWQITTAVCLASGEFSRDNVECARRSMQQFAAFMDTVEYMQKASGARIKVPVDVAFLTGLNIDVRNDHFSTSTRTFTPSAWTHDDGAHLMVWELFIDRSREALVQLFKADPTLLIGVRTGETHVASQFKVLHGEDETLAEKFTAARASYYFPKFEEEENIFLGLQVYWKEPVEEEDDAK</sequence>
<organism evidence="1 2">
    <name type="scientific">Saxophila tyrrhenica</name>
    <dbReference type="NCBI Taxonomy" id="1690608"/>
    <lineage>
        <taxon>Eukaryota</taxon>
        <taxon>Fungi</taxon>
        <taxon>Dikarya</taxon>
        <taxon>Ascomycota</taxon>
        <taxon>Pezizomycotina</taxon>
        <taxon>Dothideomycetes</taxon>
        <taxon>Dothideomycetidae</taxon>
        <taxon>Mycosphaerellales</taxon>
        <taxon>Extremaceae</taxon>
        <taxon>Saxophila</taxon>
    </lineage>
</organism>
<gene>
    <name evidence="1" type="ORF">LTR77_005191</name>
</gene>
<evidence type="ECO:0000313" key="2">
    <source>
        <dbReference type="Proteomes" id="UP001337655"/>
    </source>
</evidence>
<name>A0AAV9PEM7_9PEZI</name>
<dbReference type="RefSeq" id="XP_064659800.1">
    <property type="nucleotide sequence ID" value="XM_064802439.1"/>
</dbReference>
<dbReference type="PANTHER" id="PTHR42080">
    <property type="entry name" value="SRR1 DOMAIN-CONTAINING PROTEIN"/>
    <property type="match status" value="1"/>
</dbReference>
<dbReference type="PANTHER" id="PTHR42080:SF1">
    <property type="entry name" value="SRR1-LIKE DOMAIN-CONTAINING PROTEIN"/>
    <property type="match status" value="1"/>
</dbReference>
<protein>
    <recommendedName>
        <fullName evidence="3">SRR1-like domain-containing protein</fullName>
    </recommendedName>
</protein>
<evidence type="ECO:0008006" key="3">
    <source>
        <dbReference type="Google" id="ProtNLM"/>
    </source>
</evidence>
<dbReference type="GeneID" id="89926535"/>